<evidence type="ECO:0000259" key="2">
    <source>
        <dbReference type="PROSITE" id="PS50835"/>
    </source>
</evidence>
<dbReference type="Proteomes" id="UP000694867">
    <property type="component" value="Unplaced"/>
</dbReference>
<dbReference type="RefSeq" id="XP_028967522.1">
    <property type="nucleotide sequence ID" value="XM_029111689.1"/>
</dbReference>
<sequence>GLKLTALHVPGSVQSGDAVRLLCEYDLDSETLYSVKWYKNNIEFFRYLPSDPMPGQVYELPGMFVDPTRSTKNTVYLARTDINSEGVYGCEVSTEGPAYQTVRGEKEMRIYVLPEEGPVIQGLSNSYHVGDVVNATCYSRPSRPRAMLRWFINNQTPSGLHQILHSGAMRHDNGLQSMSSNIQFTVRQTDVARGRLELKCMAYTLQTEGRFSEELVMGDRYLPKRTTNKRDRPTGEPRVTPMIHAPKDRYDVGDEANLNCTLGEVDKIVTLQWYINDKEARPENLRKFNGGSILNLRIRLQPNHFPNDELKLKCTATISREVTQSSDAFAYEANKYVSGLHLKSAGTSWLRQQNLHPLQAVHGRPPVMLQAAPEGTCANAIVE</sequence>
<gene>
    <name evidence="4" type="primary">LOC100900311</name>
</gene>
<dbReference type="InterPro" id="IPR007110">
    <property type="entry name" value="Ig-like_dom"/>
</dbReference>
<evidence type="ECO:0000313" key="3">
    <source>
        <dbReference type="Proteomes" id="UP000694867"/>
    </source>
</evidence>
<dbReference type="PROSITE" id="PS50835">
    <property type="entry name" value="IG_LIKE"/>
    <property type="match status" value="2"/>
</dbReference>
<keyword evidence="1" id="KW-1015">Disulfide bond</keyword>
<protein>
    <submittedName>
        <fullName evidence="4">Uncharacterized protein LOC100900311</fullName>
    </submittedName>
</protein>
<dbReference type="PANTHER" id="PTHR21261:SF15">
    <property type="entry name" value="BEATEN PATH IIIA, ISOFORM D-RELATED"/>
    <property type="match status" value="1"/>
</dbReference>
<dbReference type="PANTHER" id="PTHR21261">
    <property type="entry name" value="BEAT PROTEIN"/>
    <property type="match status" value="1"/>
</dbReference>
<keyword evidence="3" id="KW-1185">Reference proteome</keyword>
<name>A0AAJ7SF40_9ACAR</name>
<evidence type="ECO:0000313" key="4">
    <source>
        <dbReference type="RefSeq" id="XP_028967522.1"/>
    </source>
</evidence>
<dbReference type="SUPFAM" id="SSF48726">
    <property type="entry name" value="Immunoglobulin"/>
    <property type="match status" value="1"/>
</dbReference>
<dbReference type="GeneID" id="100900311"/>
<dbReference type="InterPro" id="IPR036179">
    <property type="entry name" value="Ig-like_dom_sf"/>
</dbReference>
<accession>A0AAJ7SF40</accession>
<dbReference type="AlphaFoldDB" id="A0AAJ7SF40"/>
<dbReference type="Gene3D" id="2.60.40.10">
    <property type="entry name" value="Immunoglobulins"/>
    <property type="match status" value="3"/>
</dbReference>
<evidence type="ECO:0000256" key="1">
    <source>
        <dbReference type="ARBA" id="ARBA00023157"/>
    </source>
</evidence>
<feature type="domain" description="Ig-like" evidence="2">
    <location>
        <begin position="237"/>
        <end position="330"/>
    </location>
</feature>
<organism evidence="3 4">
    <name type="scientific">Galendromus occidentalis</name>
    <name type="common">western predatory mite</name>
    <dbReference type="NCBI Taxonomy" id="34638"/>
    <lineage>
        <taxon>Eukaryota</taxon>
        <taxon>Metazoa</taxon>
        <taxon>Ecdysozoa</taxon>
        <taxon>Arthropoda</taxon>
        <taxon>Chelicerata</taxon>
        <taxon>Arachnida</taxon>
        <taxon>Acari</taxon>
        <taxon>Parasitiformes</taxon>
        <taxon>Mesostigmata</taxon>
        <taxon>Gamasina</taxon>
        <taxon>Phytoseioidea</taxon>
        <taxon>Phytoseiidae</taxon>
        <taxon>Typhlodrominae</taxon>
        <taxon>Galendromus</taxon>
    </lineage>
</organism>
<proteinExistence type="predicted"/>
<dbReference type="InterPro" id="IPR013162">
    <property type="entry name" value="CD80_C2-set"/>
</dbReference>
<feature type="domain" description="Ig-like" evidence="2">
    <location>
        <begin position="13"/>
        <end position="109"/>
    </location>
</feature>
<dbReference type="KEGG" id="goe:100900311"/>
<dbReference type="Pfam" id="PF08205">
    <property type="entry name" value="C2-set_2"/>
    <property type="match status" value="1"/>
</dbReference>
<dbReference type="InterPro" id="IPR013783">
    <property type="entry name" value="Ig-like_fold"/>
</dbReference>
<feature type="non-terminal residue" evidence="4">
    <location>
        <position position="1"/>
    </location>
</feature>
<dbReference type="FunFam" id="2.60.40.10:FF:000437">
    <property type="entry name" value="Beat-IIIc, isoform A"/>
    <property type="match status" value="1"/>
</dbReference>
<reference evidence="4" key="1">
    <citation type="submission" date="2025-08" db="UniProtKB">
        <authorList>
            <consortium name="RefSeq"/>
        </authorList>
    </citation>
    <scope>IDENTIFICATION</scope>
</reference>